<gene>
    <name evidence="1" type="ORF">EI684_19660</name>
</gene>
<reference evidence="1 2" key="1">
    <citation type="submission" date="2018-12" db="EMBL/GenBank/DDBJ databases">
        <title>Genome Sequence of Candidatus Viridilinea halotolerans isolated from saline sulfide-rich spring.</title>
        <authorList>
            <person name="Grouzdev D.S."/>
            <person name="Burganskaya E.I."/>
            <person name="Krutkina M.S."/>
            <person name="Sukhacheva M.V."/>
            <person name="Gorlenko V.M."/>
        </authorList>
    </citation>
    <scope>NUCLEOTIDE SEQUENCE [LARGE SCALE GENOMIC DNA]</scope>
    <source>
        <strain evidence="1">Chok-6</strain>
    </source>
</reference>
<comment type="caution">
    <text evidence="1">The sequence shown here is derived from an EMBL/GenBank/DDBJ whole genome shotgun (WGS) entry which is preliminary data.</text>
</comment>
<dbReference type="Proteomes" id="UP000280307">
    <property type="component" value="Unassembled WGS sequence"/>
</dbReference>
<protein>
    <submittedName>
        <fullName evidence="1">Uncharacterized protein</fullName>
    </submittedName>
</protein>
<name>A0A426TSL1_9CHLR</name>
<accession>A0A426TSL1</accession>
<dbReference type="EMBL" id="RSAS01000813">
    <property type="protein sequence ID" value="RRR67033.1"/>
    <property type="molecule type" value="Genomic_DNA"/>
</dbReference>
<sequence>MTTNPPLEPVVACCQAERSAFRQTGERHSPCCVQIFRRAFAADQQAWMAVDEIFHPVITKWVVDALAVMGTPRLLAAETPQEVVQEAKAILDRVGPQRPDLFIGDELGRLLKFWATCTKRALLLELRWQRRLSGATT</sequence>
<proteinExistence type="predicted"/>
<evidence type="ECO:0000313" key="2">
    <source>
        <dbReference type="Proteomes" id="UP000280307"/>
    </source>
</evidence>
<organism evidence="1 2">
    <name type="scientific">Candidatus Viridilinea halotolerans</name>
    <dbReference type="NCBI Taxonomy" id="2491704"/>
    <lineage>
        <taxon>Bacteria</taxon>
        <taxon>Bacillati</taxon>
        <taxon>Chloroflexota</taxon>
        <taxon>Chloroflexia</taxon>
        <taxon>Chloroflexales</taxon>
        <taxon>Chloroflexineae</taxon>
        <taxon>Oscillochloridaceae</taxon>
        <taxon>Candidatus Viridilinea</taxon>
    </lineage>
</organism>
<dbReference type="AlphaFoldDB" id="A0A426TSL1"/>
<evidence type="ECO:0000313" key="1">
    <source>
        <dbReference type="EMBL" id="RRR67033.1"/>
    </source>
</evidence>